<dbReference type="Proteomes" id="UP000297951">
    <property type="component" value="Unassembled WGS sequence"/>
</dbReference>
<gene>
    <name evidence="1" type="ORF">E4U03_01620</name>
</gene>
<organism evidence="1 2">
    <name type="scientific">Rothia nasimurium</name>
    <dbReference type="NCBI Taxonomy" id="85336"/>
    <lineage>
        <taxon>Bacteria</taxon>
        <taxon>Bacillati</taxon>
        <taxon>Actinomycetota</taxon>
        <taxon>Actinomycetes</taxon>
        <taxon>Micrococcales</taxon>
        <taxon>Micrococcaceae</taxon>
        <taxon>Rothia</taxon>
    </lineage>
</organism>
<accession>A0A4Y9F795</accession>
<proteinExistence type="predicted"/>
<sequence>MTTPTTTTTATSTWTSAHLNHDEALRLHSELRGGIYYTGTSMLPVLAYLARTWEILDYDSFEDYLECEFMSLELTPRPEKQAEAIAFYASYGMGVQAIAMITGLAEERVAELAGR</sequence>
<comment type="caution">
    <text evidence="1">The sequence shown here is derived from an EMBL/GenBank/DDBJ whole genome shotgun (WGS) entry which is preliminary data.</text>
</comment>
<dbReference type="EMBL" id="SPQC01000004">
    <property type="protein sequence ID" value="TFU23832.1"/>
    <property type="molecule type" value="Genomic_DNA"/>
</dbReference>
<dbReference type="AlphaFoldDB" id="A0A4Y9F795"/>
<evidence type="ECO:0000313" key="1">
    <source>
        <dbReference type="EMBL" id="TFU23832.1"/>
    </source>
</evidence>
<dbReference type="RefSeq" id="WP_135011251.1">
    <property type="nucleotide sequence ID" value="NZ_JADGLK010000004.1"/>
</dbReference>
<evidence type="ECO:0000313" key="2">
    <source>
        <dbReference type="Proteomes" id="UP000297951"/>
    </source>
</evidence>
<reference evidence="1 2" key="1">
    <citation type="submission" date="2019-03" db="EMBL/GenBank/DDBJ databases">
        <title>Diversity of the mouse oral microbiome.</title>
        <authorList>
            <person name="Joseph S."/>
            <person name="Aduse-Opoku J."/>
            <person name="Curtis M."/>
            <person name="Wade W."/>
            <person name="Hashim A."/>
        </authorList>
    </citation>
    <scope>NUCLEOTIDE SEQUENCE [LARGE SCALE GENOMIC DNA]</scope>
    <source>
        <strain evidence="2">irhom_31</strain>
    </source>
</reference>
<protein>
    <submittedName>
        <fullName evidence="1">Uncharacterized protein</fullName>
    </submittedName>
</protein>
<name>A0A4Y9F795_9MICC</name>